<dbReference type="InterPro" id="IPR029061">
    <property type="entry name" value="THDP-binding"/>
</dbReference>
<dbReference type="Gene3D" id="3.40.50.970">
    <property type="match status" value="1"/>
</dbReference>
<dbReference type="Pfam" id="PF02775">
    <property type="entry name" value="TPP_enzyme_C"/>
    <property type="match status" value="1"/>
</dbReference>
<evidence type="ECO:0000313" key="4">
    <source>
        <dbReference type="Proteomes" id="UP000051861"/>
    </source>
</evidence>
<dbReference type="GO" id="GO:0030976">
    <property type="term" value="F:thiamine pyrophosphate binding"/>
    <property type="evidence" value="ECO:0007669"/>
    <property type="project" value="InterPro"/>
</dbReference>
<dbReference type="Proteomes" id="UP000051861">
    <property type="component" value="Unassembled WGS sequence"/>
</dbReference>
<organism evidence="3 4">
    <name type="scientific">candidate division WOR-1 bacterium DG_54_3</name>
    <dbReference type="NCBI Taxonomy" id="1703775"/>
    <lineage>
        <taxon>Bacteria</taxon>
        <taxon>Bacillati</taxon>
        <taxon>Saganbacteria</taxon>
    </lineage>
</organism>
<dbReference type="GO" id="GO:0045333">
    <property type="term" value="P:cellular respiration"/>
    <property type="evidence" value="ECO:0007669"/>
    <property type="project" value="UniProtKB-ARBA"/>
</dbReference>
<dbReference type="PANTHER" id="PTHR48084">
    <property type="entry name" value="2-OXOGLUTARATE OXIDOREDUCTASE SUBUNIT KORB-RELATED"/>
    <property type="match status" value="1"/>
</dbReference>
<name>A0A0S7XQF6_UNCSA</name>
<dbReference type="PATRIC" id="fig|1703775.3.peg.1463"/>
<evidence type="ECO:0000256" key="1">
    <source>
        <dbReference type="ARBA" id="ARBA00023002"/>
    </source>
</evidence>
<protein>
    <submittedName>
        <fullName evidence="3">2-oxoglutarate oxidoreductase</fullName>
    </submittedName>
</protein>
<dbReference type="InterPro" id="IPR011766">
    <property type="entry name" value="TPP_enzyme_TPP-bd"/>
</dbReference>
<reference evidence="3 4" key="1">
    <citation type="journal article" date="2015" name="Microbiome">
        <title>Genomic resolution of linkages in carbon, nitrogen, and sulfur cycling among widespread estuary sediment bacteria.</title>
        <authorList>
            <person name="Baker B.J."/>
            <person name="Lazar C.S."/>
            <person name="Teske A.P."/>
            <person name="Dick G.J."/>
        </authorList>
    </citation>
    <scope>NUCLEOTIDE SEQUENCE [LARGE SCALE GENOMIC DNA]</scope>
    <source>
        <strain evidence="3">DG_54_3</strain>
    </source>
</reference>
<gene>
    <name evidence="3" type="ORF">AMJ44_12225</name>
</gene>
<feature type="domain" description="Thiamine pyrophosphate enzyme TPP-binding" evidence="2">
    <location>
        <begin position="58"/>
        <end position="209"/>
    </location>
</feature>
<sequence>MEKKVFEKTKGLVDIPMRYCPGCGHGVVHRMIGEVIEELKIRERTIGIAPVGCSVFADEYFNCDMIQPAHGRGPAVATGMKRVRPDCIVFSYQGDGDLASIGMAETIHSAARSENITIIFINNAIYGMTGGQMAPTTLPGMRSTTSPFGRDPKVAGNPIRVCELLAALKGPAYLVRVAVDTPAHVVKAKKALKKAFQVQMDGLGFSLVEILSQCPTDWALTPLQSIKKIQDEMIPYYPLGEFKVPEEAKKEEKKKVSAD</sequence>
<evidence type="ECO:0000313" key="3">
    <source>
        <dbReference type="EMBL" id="KPJ64733.1"/>
    </source>
</evidence>
<keyword evidence="1" id="KW-0560">Oxidoreductase</keyword>
<evidence type="ECO:0000259" key="2">
    <source>
        <dbReference type="Pfam" id="PF02775"/>
    </source>
</evidence>
<dbReference type="GO" id="GO:0016625">
    <property type="term" value="F:oxidoreductase activity, acting on the aldehyde or oxo group of donors, iron-sulfur protein as acceptor"/>
    <property type="evidence" value="ECO:0007669"/>
    <property type="project" value="UniProtKB-ARBA"/>
</dbReference>
<comment type="caution">
    <text evidence="3">The sequence shown here is derived from an EMBL/GenBank/DDBJ whole genome shotgun (WGS) entry which is preliminary data.</text>
</comment>
<proteinExistence type="predicted"/>
<dbReference type="PANTHER" id="PTHR48084:SF3">
    <property type="entry name" value="SUBUNIT OF PYRUVATE:FLAVODOXIN OXIDOREDUCTASE"/>
    <property type="match status" value="1"/>
</dbReference>
<dbReference type="EMBL" id="LIZX01000165">
    <property type="protein sequence ID" value="KPJ64733.1"/>
    <property type="molecule type" value="Genomic_DNA"/>
</dbReference>
<dbReference type="AlphaFoldDB" id="A0A0S7XQF6"/>
<dbReference type="SUPFAM" id="SSF52518">
    <property type="entry name" value="Thiamin diphosphate-binding fold (THDP-binding)"/>
    <property type="match status" value="1"/>
</dbReference>
<dbReference type="InterPro" id="IPR051457">
    <property type="entry name" value="2-oxoacid:Fd_oxidoreductase"/>
</dbReference>
<accession>A0A0S7XQF6</accession>